<dbReference type="PROSITE" id="PS50837">
    <property type="entry name" value="NACHT"/>
    <property type="match status" value="1"/>
</dbReference>
<evidence type="ECO:0000313" key="6">
    <source>
        <dbReference type="Proteomes" id="UP000244855"/>
    </source>
</evidence>
<sequence length="941" mass="107781">MRLLRFQDDGEFSLVNFYDEKTIPPYAILSHTWEKGHEVLFQDIQNGTGKDKKGHKKIKFCEKRIRTDDLQYCWIDTCCIDKSSSSEETKSINSMYRWYQKASKCYVYLADVSVESSRHDNESLDDLLFETALRQSRWFSRGWTLQELLAPPVVEFFSSEGKFLGDKRSLELQIHGITGISIRALQGRPMSEFNIPERISWAAKRQTTVEEDQVYCLLGIFEVYMPVIYGEGLDHAFKRLRKELSAYAPRLTEPLESNETEACLANLSATDQKQFLDQMLRRSRNSCAWIFSNNKFTAWYDANRPSLLSIAGKAGCGKTTLAANIIHAIFQDQSHTKEENHGSEIKAVVLSFFFRDSNQEAENTGLAALRTLTSQLVLQVPCIFPTLLKRHRRLSAKGAFEWSWETLSVLLSEMLEQTPLSSRVFLILDAIDECEKKSRNLILGWVKMLADETSSSNWRTANTALKVLITNRPDSDIHDQLYHFPILAISEMDTKSDIRGLIRSRMEEFTRRRNLDPTVTQGIIRYMESHAQGMFLWVVLILEELERRDQRLSDEAILYKLSSIPLSLDNTYRAILHNIIPTRKEDMWRIIRWLLYGSRSLTLAELEVALCLETGASSWYGFAADVEFLLGSLIRIEGPRKEVNFVHQTARGFLEAFAHNAASEEVAGLAMDTTSASDHLANICIQYLLHNPDFAQLHWQLRWVTGYAAYADTIQEFLRQRPFIRYAVESWALHTRAALTPSPALFSRVCRLLSLPDNGNSLLALEFFIRKHGSWAVPEDPTPLHLTAYFNLPRFTEFFVSQHDGSVDVENTMEDTPLVWAAEMGSTECVKILIRAGADPNYYEADDWSALHWAARNGHTDVAILLMENGASVTHTDSRGHTPLDWALDRGFMSVAAAIWRQIDKERPGEQSSPPGEREQMGKEMDTLIVQNAWRLWDYRP</sequence>
<dbReference type="PANTHER" id="PTHR10622:SF11">
    <property type="entry name" value="HET-DOMAIN-CONTAINING PROTEIN"/>
    <property type="match status" value="1"/>
</dbReference>
<evidence type="ECO:0000313" key="5">
    <source>
        <dbReference type="EMBL" id="PVH92740.1"/>
    </source>
</evidence>
<dbReference type="InterPro" id="IPR010730">
    <property type="entry name" value="HET"/>
</dbReference>
<dbReference type="InterPro" id="IPR056884">
    <property type="entry name" value="NPHP3-like_N"/>
</dbReference>
<dbReference type="Gene3D" id="1.25.40.20">
    <property type="entry name" value="Ankyrin repeat-containing domain"/>
    <property type="match status" value="1"/>
</dbReference>
<evidence type="ECO:0000259" key="4">
    <source>
        <dbReference type="PROSITE" id="PS50837"/>
    </source>
</evidence>
<dbReference type="SUPFAM" id="SSF48403">
    <property type="entry name" value="Ankyrin repeat"/>
    <property type="match status" value="1"/>
</dbReference>
<dbReference type="PROSITE" id="PS50088">
    <property type="entry name" value="ANK_REPEAT"/>
    <property type="match status" value="2"/>
</dbReference>
<keyword evidence="1" id="KW-0677">Repeat</keyword>
<dbReference type="InterPro" id="IPR007111">
    <property type="entry name" value="NACHT_NTPase"/>
</dbReference>
<dbReference type="Pfam" id="PF24883">
    <property type="entry name" value="NPHP3_N"/>
    <property type="match status" value="1"/>
</dbReference>
<proteinExistence type="predicted"/>
<dbReference type="EMBL" id="KZ805652">
    <property type="protein sequence ID" value="PVH92740.1"/>
    <property type="molecule type" value="Genomic_DNA"/>
</dbReference>
<reference evidence="5 6" key="1">
    <citation type="journal article" date="2018" name="Sci. Rep.">
        <title>Comparative genomics provides insights into the lifestyle and reveals functional heterogeneity of dark septate endophytic fungi.</title>
        <authorList>
            <person name="Knapp D.G."/>
            <person name="Nemeth J.B."/>
            <person name="Barry K."/>
            <person name="Hainaut M."/>
            <person name="Henrissat B."/>
            <person name="Johnson J."/>
            <person name="Kuo A."/>
            <person name="Lim J.H.P."/>
            <person name="Lipzen A."/>
            <person name="Nolan M."/>
            <person name="Ohm R.A."/>
            <person name="Tamas L."/>
            <person name="Grigoriev I.V."/>
            <person name="Spatafora J.W."/>
            <person name="Nagy L.G."/>
            <person name="Kovacs G.M."/>
        </authorList>
    </citation>
    <scope>NUCLEOTIDE SEQUENCE [LARGE SCALE GENOMIC DNA]</scope>
    <source>
        <strain evidence="5 6">DSE2036</strain>
    </source>
</reference>
<feature type="domain" description="NACHT" evidence="4">
    <location>
        <begin position="306"/>
        <end position="481"/>
    </location>
</feature>
<dbReference type="Proteomes" id="UP000244855">
    <property type="component" value="Unassembled WGS sequence"/>
</dbReference>
<dbReference type="InterPro" id="IPR027417">
    <property type="entry name" value="P-loop_NTPase"/>
</dbReference>
<dbReference type="Pfam" id="PF13637">
    <property type="entry name" value="Ank_4"/>
    <property type="match status" value="1"/>
</dbReference>
<dbReference type="PROSITE" id="PS50297">
    <property type="entry name" value="ANK_REP_REGION"/>
    <property type="match status" value="2"/>
</dbReference>
<name>A0A2V1D3W2_9PLEO</name>
<evidence type="ECO:0000256" key="3">
    <source>
        <dbReference type="SAM" id="MobiDB-lite"/>
    </source>
</evidence>
<dbReference type="OrthoDB" id="20872at2759"/>
<organism evidence="5 6">
    <name type="scientific">Periconia macrospinosa</name>
    <dbReference type="NCBI Taxonomy" id="97972"/>
    <lineage>
        <taxon>Eukaryota</taxon>
        <taxon>Fungi</taxon>
        <taxon>Dikarya</taxon>
        <taxon>Ascomycota</taxon>
        <taxon>Pezizomycotina</taxon>
        <taxon>Dothideomycetes</taxon>
        <taxon>Pleosporomycetidae</taxon>
        <taxon>Pleosporales</taxon>
        <taxon>Massarineae</taxon>
        <taxon>Periconiaceae</taxon>
        <taxon>Periconia</taxon>
    </lineage>
</organism>
<dbReference type="InterPro" id="IPR036770">
    <property type="entry name" value="Ankyrin_rpt-contain_sf"/>
</dbReference>
<feature type="repeat" description="ANK" evidence="2">
    <location>
        <begin position="813"/>
        <end position="845"/>
    </location>
</feature>
<dbReference type="AlphaFoldDB" id="A0A2V1D3W2"/>
<dbReference type="SMART" id="SM00248">
    <property type="entry name" value="ANK"/>
    <property type="match status" value="4"/>
</dbReference>
<evidence type="ECO:0000256" key="1">
    <source>
        <dbReference type="ARBA" id="ARBA00022737"/>
    </source>
</evidence>
<dbReference type="InterPro" id="IPR002110">
    <property type="entry name" value="Ankyrin_rpt"/>
</dbReference>
<keyword evidence="6" id="KW-1185">Reference proteome</keyword>
<dbReference type="Pfam" id="PF06985">
    <property type="entry name" value="HET"/>
    <property type="match status" value="1"/>
</dbReference>
<dbReference type="STRING" id="97972.A0A2V1D3W2"/>
<dbReference type="PANTHER" id="PTHR10622">
    <property type="entry name" value="HET DOMAIN-CONTAINING PROTEIN"/>
    <property type="match status" value="1"/>
</dbReference>
<feature type="repeat" description="ANK" evidence="2">
    <location>
        <begin position="846"/>
        <end position="878"/>
    </location>
</feature>
<protein>
    <recommendedName>
        <fullName evidence="4">NACHT domain-containing protein</fullName>
    </recommendedName>
</protein>
<feature type="region of interest" description="Disordered" evidence="3">
    <location>
        <begin position="904"/>
        <end position="924"/>
    </location>
</feature>
<dbReference type="Gene3D" id="3.40.50.300">
    <property type="entry name" value="P-loop containing nucleotide triphosphate hydrolases"/>
    <property type="match status" value="1"/>
</dbReference>
<accession>A0A2V1D3W2</accession>
<gene>
    <name evidence="5" type="ORF">DM02DRAFT_677302</name>
</gene>
<evidence type="ECO:0000256" key="2">
    <source>
        <dbReference type="PROSITE-ProRule" id="PRU00023"/>
    </source>
</evidence>
<dbReference type="SUPFAM" id="SSF52540">
    <property type="entry name" value="P-loop containing nucleoside triphosphate hydrolases"/>
    <property type="match status" value="1"/>
</dbReference>
<keyword evidence="2" id="KW-0040">ANK repeat</keyword>